<feature type="domain" description="CASTOR ACT" evidence="1">
    <location>
        <begin position="53"/>
        <end position="114"/>
    </location>
</feature>
<dbReference type="PANTHER" id="PTHR31131">
    <property type="entry name" value="CHROMOSOME 1, WHOLE GENOME SHOTGUN SEQUENCE"/>
    <property type="match status" value="1"/>
</dbReference>
<dbReference type="InterPro" id="IPR016540">
    <property type="entry name" value="UCP008459"/>
</dbReference>
<evidence type="ECO:0000313" key="2">
    <source>
        <dbReference type="EMBL" id="MBP1903468.1"/>
    </source>
</evidence>
<proteinExistence type="predicted"/>
<dbReference type="InterPro" id="IPR027795">
    <property type="entry name" value="CASTOR_ACT_dom"/>
</dbReference>
<evidence type="ECO:0000313" key="3">
    <source>
        <dbReference type="Proteomes" id="UP001519272"/>
    </source>
</evidence>
<evidence type="ECO:0000259" key="1">
    <source>
        <dbReference type="Pfam" id="PF13840"/>
    </source>
</evidence>
<comment type="caution">
    <text evidence="2">The sequence shown here is derived from an EMBL/GenBank/DDBJ whole genome shotgun (WGS) entry which is preliminary data.</text>
</comment>
<keyword evidence="3" id="KW-1185">Reference proteome</keyword>
<organism evidence="2 3">
    <name type="scientific">Paenibacillus turicensis</name>
    <dbReference type="NCBI Taxonomy" id="160487"/>
    <lineage>
        <taxon>Bacteria</taxon>
        <taxon>Bacillati</taxon>
        <taxon>Bacillota</taxon>
        <taxon>Bacilli</taxon>
        <taxon>Bacillales</taxon>
        <taxon>Paenibacillaceae</taxon>
        <taxon>Paenibacillus</taxon>
    </lineage>
</organism>
<sequence>MEIKMIDCEFSICKVEDLSQITLSDPFYFIAITDEELSLVCKSSSVPQNCIECDHDWRAFRIEGQLDFSLVGILSKISALLAENEISIFAISTFNTDYILVKKHNFEKAIVCLEAEGYDISKP</sequence>
<reference evidence="2 3" key="1">
    <citation type="submission" date="2021-03" db="EMBL/GenBank/DDBJ databases">
        <title>Genomic Encyclopedia of Type Strains, Phase IV (KMG-IV): sequencing the most valuable type-strain genomes for metagenomic binning, comparative biology and taxonomic classification.</title>
        <authorList>
            <person name="Goeker M."/>
        </authorList>
    </citation>
    <scope>NUCLEOTIDE SEQUENCE [LARGE SCALE GENOMIC DNA]</scope>
    <source>
        <strain evidence="2 3">DSM 14349</strain>
    </source>
</reference>
<dbReference type="SUPFAM" id="SSF55021">
    <property type="entry name" value="ACT-like"/>
    <property type="match status" value="2"/>
</dbReference>
<dbReference type="Gene3D" id="3.30.2130.10">
    <property type="entry name" value="VC0802-like"/>
    <property type="match status" value="1"/>
</dbReference>
<dbReference type="InterPro" id="IPR051719">
    <property type="entry name" value="CASTOR_mTORC1"/>
</dbReference>
<dbReference type="Proteomes" id="UP001519272">
    <property type="component" value="Unassembled WGS sequence"/>
</dbReference>
<dbReference type="PANTHER" id="PTHR31131:SF6">
    <property type="entry name" value="CASTOR ACT DOMAIN-CONTAINING PROTEIN"/>
    <property type="match status" value="1"/>
</dbReference>
<name>A0ABS4FLL1_9BACL</name>
<protein>
    <recommendedName>
        <fullName evidence="1">CASTOR ACT domain-containing protein</fullName>
    </recommendedName>
</protein>
<dbReference type="PIRSF" id="PIRSF008459">
    <property type="entry name" value="UCP008459"/>
    <property type="match status" value="1"/>
</dbReference>
<dbReference type="EMBL" id="JAGGKG010000001">
    <property type="protein sequence ID" value="MBP1903468.1"/>
    <property type="molecule type" value="Genomic_DNA"/>
</dbReference>
<accession>A0ABS4FLL1</accession>
<dbReference type="InterPro" id="IPR045865">
    <property type="entry name" value="ACT-like_dom_sf"/>
</dbReference>
<dbReference type="Pfam" id="PF13840">
    <property type="entry name" value="ACT_7"/>
    <property type="match status" value="1"/>
</dbReference>
<gene>
    <name evidence="2" type="ORF">J2Z32_000080</name>
</gene>
<dbReference type="RefSeq" id="WP_210087176.1">
    <property type="nucleotide sequence ID" value="NZ_JAGGKG010000001.1"/>
</dbReference>